<dbReference type="Proteomes" id="UP000181962">
    <property type="component" value="Chromosome"/>
</dbReference>
<gene>
    <name evidence="11" type="ORF">BKD09_24095</name>
</gene>
<protein>
    <recommendedName>
        <fullName evidence="10">Porin</fullName>
    </recommendedName>
</protein>
<keyword evidence="3 10" id="KW-1134">Transmembrane beta strand</keyword>
<evidence type="ECO:0000256" key="3">
    <source>
        <dbReference type="ARBA" id="ARBA00022452"/>
    </source>
</evidence>
<evidence type="ECO:0000256" key="9">
    <source>
        <dbReference type="ARBA" id="ARBA00023237"/>
    </source>
</evidence>
<proteinExistence type="inferred from homology"/>
<dbReference type="GO" id="GO:0009279">
    <property type="term" value="C:cell outer membrane"/>
    <property type="evidence" value="ECO:0007669"/>
    <property type="project" value="UniProtKB-SubCell"/>
</dbReference>
<keyword evidence="4 10" id="KW-0812">Transmembrane</keyword>
<comment type="function">
    <text evidence="10">Forms passive diffusion pores that allow small molecular weight hydrophilic materials across the outer membrane.</text>
</comment>
<comment type="domain">
    <text evidence="10">Consists of 16-stranded beta-barrel sheets, with large surface-exposed loops, that form a transmembrane pore at the center of each barrel. The pore is partially ocluded by a peptide loop that folds into the pore lumen.</text>
</comment>
<keyword evidence="9 10" id="KW-0998">Cell outer membrane</keyword>
<evidence type="ECO:0000313" key="11">
    <source>
        <dbReference type="EMBL" id="APG11419.1"/>
    </source>
</evidence>
<feature type="signal peptide" evidence="10">
    <location>
        <begin position="1"/>
        <end position="23"/>
    </location>
</feature>
<evidence type="ECO:0000256" key="5">
    <source>
        <dbReference type="ARBA" id="ARBA00022729"/>
    </source>
</evidence>
<evidence type="ECO:0000256" key="6">
    <source>
        <dbReference type="ARBA" id="ARBA00023065"/>
    </source>
</evidence>
<evidence type="ECO:0000256" key="4">
    <source>
        <dbReference type="ARBA" id="ARBA00022692"/>
    </source>
</evidence>
<evidence type="ECO:0000256" key="10">
    <source>
        <dbReference type="RuleBase" id="RU364005"/>
    </source>
</evidence>
<dbReference type="InterPro" id="IPR003684">
    <property type="entry name" value="Porin_alphabac"/>
</dbReference>
<evidence type="ECO:0000256" key="8">
    <source>
        <dbReference type="ARBA" id="ARBA00023136"/>
    </source>
</evidence>
<evidence type="ECO:0000256" key="1">
    <source>
        <dbReference type="ARBA" id="ARBA00009521"/>
    </source>
</evidence>
<dbReference type="Pfam" id="PF02530">
    <property type="entry name" value="Porin_2"/>
    <property type="match status" value="1"/>
</dbReference>
<sequence length="523" mass="54391">MKLVKSLLLGSAAGLIAVGGAQAADLPVKAKAVEYVKICSLYGAGFYYIPGTDTCIKLGGYLRAEVAINATDFNGNFSSVNGSANRLTNYYVTRAREDFNVDTRTATEYGVVRTFADVVFSWTTDNYTGNGTGNGSTVYSQLGATGVGGPNNATSGAIAGGTLGVYYAFIQFAGFTMGKAVAQFDAPWTNYPGNNFDGLTGGGGTVTGVNQFTYTADFGQGITAAISAVDPTAYYQSNLYNTSAGVSVANFGTGGYGINAFGGTRAPDIQGMVRIDQAWGLFQLSAAAHNNHVAYYATPGLVGTEAAGHPGDKWGWAVQAALSIKNIPTGAGDVINVQAVYTDGATRYNFQSLASQNYAMFGGTNLAGAYQSIGLAGAADGVFANGTGINTVTSWGMRGAYTHNWDPYWNTAIYGSYAQLTYSNGGATLICNQLATLGAATAGITSCNPNFNLGTIGLITRWTPVKNLTFSADVAYTMLDQKFAGTISTLAAGPAAVVAKPGAVYELKDQNTVSLLLRAQRNW</sequence>
<accession>A0A1L3FDN8</accession>
<dbReference type="GO" id="GO:0006811">
    <property type="term" value="P:monoatomic ion transport"/>
    <property type="evidence" value="ECO:0007669"/>
    <property type="project" value="UniProtKB-KW"/>
</dbReference>
<name>A0A1L3FDN8_BRAJP</name>
<reference evidence="11 12" key="1">
    <citation type="submission" date="2016-11" db="EMBL/GenBank/DDBJ databases">
        <title>Complete Genome Sequence of Bradyrhizobium sp. strain J5, an isolated from soybean nodule in Hokkaido.</title>
        <authorList>
            <person name="Kanehara K."/>
        </authorList>
    </citation>
    <scope>NUCLEOTIDE SEQUENCE [LARGE SCALE GENOMIC DNA]</scope>
    <source>
        <strain evidence="11 12">J5</strain>
    </source>
</reference>
<keyword evidence="8 10" id="KW-0472">Membrane</keyword>
<evidence type="ECO:0000256" key="2">
    <source>
        <dbReference type="ARBA" id="ARBA00022448"/>
    </source>
</evidence>
<keyword evidence="5 10" id="KW-0732">Signal</keyword>
<comment type="subcellular location">
    <subcellularLocation>
        <location evidence="10">Cell outer membrane</location>
        <topology evidence="10">Multi-pass membrane protein</topology>
    </subcellularLocation>
</comment>
<keyword evidence="6 10" id="KW-0406">Ion transport</keyword>
<dbReference type="GO" id="GO:0015288">
    <property type="term" value="F:porin activity"/>
    <property type="evidence" value="ECO:0007669"/>
    <property type="project" value="UniProtKB-KW"/>
</dbReference>
<dbReference type="EMBL" id="CP017637">
    <property type="protein sequence ID" value="APG11419.1"/>
    <property type="molecule type" value="Genomic_DNA"/>
</dbReference>
<organism evidence="11 12">
    <name type="scientific">Bradyrhizobium japonicum</name>
    <dbReference type="NCBI Taxonomy" id="375"/>
    <lineage>
        <taxon>Bacteria</taxon>
        <taxon>Pseudomonadati</taxon>
        <taxon>Pseudomonadota</taxon>
        <taxon>Alphaproteobacteria</taxon>
        <taxon>Hyphomicrobiales</taxon>
        <taxon>Nitrobacteraceae</taxon>
        <taxon>Bradyrhizobium</taxon>
    </lineage>
</organism>
<feature type="chain" id="PRO_5011817378" description="Porin" evidence="10">
    <location>
        <begin position="24"/>
        <end position="523"/>
    </location>
</feature>
<evidence type="ECO:0000256" key="7">
    <source>
        <dbReference type="ARBA" id="ARBA00023114"/>
    </source>
</evidence>
<keyword evidence="2 10" id="KW-0813">Transport</keyword>
<dbReference type="AlphaFoldDB" id="A0A1L3FDN8"/>
<dbReference type="RefSeq" id="WP_071913168.1">
    <property type="nucleotide sequence ID" value="NZ_CP017637.1"/>
</dbReference>
<dbReference type="GO" id="GO:0046930">
    <property type="term" value="C:pore complex"/>
    <property type="evidence" value="ECO:0007669"/>
    <property type="project" value="UniProtKB-KW"/>
</dbReference>
<dbReference type="OrthoDB" id="7801681at2"/>
<evidence type="ECO:0000313" key="12">
    <source>
        <dbReference type="Proteomes" id="UP000181962"/>
    </source>
</evidence>
<keyword evidence="7 10" id="KW-0626">Porin</keyword>
<comment type="similarity">
    <text evidence="1 10">Belongs to the alphaproteobacteria porin family.</text>
</comment>